<dbReference type="GO" id="GO:0006259">
    <property type="term" value="P:DNA metabolic process"/>
    <property type="evidence" value="ECO:0007669"/>
    <property type="project" value="UniProtKB-ARBA"/>
</dbReference>
<keyword evidence="4" id="KW-1185">Reference proteome</keyword>
<dbReference type="Proteomes" id="UP000046395">
    <property type="component" value="Unassembled WGS sequence"/>
</dbReference>
<evidence type="ECO:0000313" key="5">
    <source>
        <dbReference type="WBParaSite" id="TMUE_0000002279.1"/>
    </source>
</evidence>
<dbReference type="AlphaFoldDB" id="A0A5S6Q541"/>
<accession>A0A5S6Q541</accession>
<dbReference type="InterPro" id="IPR036397">
    <property type="entry name" value="RNaseH_sf"/>
</dbReference>
<dbReference type="GO" id="GO:0004523">
    <property type="term" value="F:RNA-DNA hybrid ribonuclease activity"/>
    <property type="evidence" value="ECO:0007669"/>
    <property type="project" value="InterPro"/>
</dbReference>
<evidence type="ECO:0000259" key="2">
    <source>
        <dbReference type="Pfam" id="PF13456"/>
    </source>
</evidence>
<dbReference type="InterPro" id="IPR043502">
    <property type="entry name" value="DNA/RNA_pol_sf"/>
</dbReference>
<dbReference type="InterPro" id="IPR052055">
    <property type="entry name" value="Hepadnavirus_pol/RT"/>
</dbReference>
<evidence type="ECO:0000259" key="3">
    <source>
        <dbReference type="Pfam" id="PF23088"/>
    </source>
</evidence>
<dbReference type="Gene3D" id="3.30.420.10">
    <property type="entry name" value="Ribonuclease H-like superfamily/Ribonuclease H"/>
    <property type="match status" value="1"/>
</dbReference>
<reference evidence="5" key="1">
    <citation type="submission" date="2019-12" db="UniProtKB">
        <authorList>
            <consortium name="WormBaseParasite"/>
        </authorList>
    </citation>
    <scope>IDENTIFICATION</scope>
</reference>
<protein>
    <submittedName>
        <fullName evidence="5">RNase H domain-containing protein</fullName>
    </submittedName>
</protein>
<dbReference type="WBParaSite" id="TMUE_0000002279.1">
    <property type="protein sequence ID" value="TMUE_0000002279.1"/>
    <property type="gene ID" value="WBGene00298127"/>
</dbReference>
<dbReference type="Pfam" id="PF00078">
    <property type="entry name" value="RVT_1"/>
    <property type="match status" value="1"/>
</dbReference>
<feature type="domain" description="Reverse transcriptase" evidence="1">
    <location>
        <begin position="343"/>
        <end position="461"/>
    </location>
</feature>
<feature type="domain" description="DUF7047" evidence="3">
    <location>
        <begin position="518"/>
        <end position="578"/>
    </location>
</feature>
<dbReference type="InterPro" id="IPR055475">
    <property type="entry name" value="DUF7047"/>
</dbReference>
<sequence>MMNIKMIPEFDGTSLTAVEWLRKAESACQLCGIEDVVRVIGLRLTGAAFDVYDQLAPEDQRTLEKVKESLLAAFAPDPYMAFKEFKVRRLREGETPDAFLAGLRRLALLAGGIPDKVLASAFIDGLPEHIQETMRAGARMETLTLDELLTRARAMLARGPSSSNGERWRNQEVSLRTISGDELRCVGSGSVVLKPPGGRPVVVEVIVSDHRPLGVDFVLGMGGIKLLGGVFLDSRGQVRFSPFDKATCAAASTGIQIDENDFVVTYNSVARSWTTAWKWANGNAPLVLQNTKEEYPPAPTAKVAYEAELKTWIQHGWLVPYDAKRLGPPKALIPLMAIVQRNKGKVRPVMDFRELNTHIAAFTADSEVCAQKLRDWRRQGANVSVLDLENAYLQVHVDEALWPYQTVVFKGQKYCLTRLGFGLNVAPLVMKTVLNCALSQNPEVKRGTSAYVDDILVNEDVIEASRVAQHLAEYGLTCKAPARVADSARVLGLKVWGENEKLFWKRDSGIDDVPKLMTRRSVFSYCGRLVGHYPVCGWLRVAAAYAKRKANDVSKSWDGPINDERLEALLRKIAAQVKVHDPAKGRWDATGDKARIWADASSLALGVVLEVGDCVMEDAAWLRPNDAAHINMAELDALIRGLNLALSWGMRRIDLMTDSVTVHRWISDALSGKARLRTKATSEMLIRRRVAIFIALIKEYDLEITISLIKSADNKADTLTRMPQQWLMTVATEPAPVCAAANEVDVNNLIARIHHASGHPGVKRTLYFTKRVNSMVTRRQVRNVVLSCETCRSIDPAPIRWKQGSLGVKETWHRLAIDVTHCSGNHISHSLIVGRRDSLFGAY</sequence>
<dbReference type="InterPro" id="IPR000477">
    <property type="entry name" value="RT_dom"/>
</dbReference>
<dbReference type="Gene3D" id="3.30.70.270">
    <property type="match status" value="1"/>
</dbReference>
<proteinExistence type="predicted"/>
<dbReference type="PANTHER" id="PTHR33050">
    <property type="entry name" value="REVERSE TRANSCRIPTASE DOMAIN-CONTAINING PROTEIN"/>
    <property type="match status" value="1"/>
</dbReference>
<evidence type="ECO:0000259" key="1">
    <source>
        <dbReference type="Pfam" id="PF00078"/>
    </source>
</evidence>
<evidence type="ECO:0000313" key="4">
    <source>
        <dbReference type="Proteomes" id="UP000046395"/>
    </source>
</evidence>
<dbReference type="InterPro" id="IPR002156">
    <property type="entry name" value="RNaseH_domain"/>
</dbReference>
<name>A0A5S6Q541_TRIMR</name>
<dbReference type="GO" id="GO:0003676">
    <property type="term" value="F:nucleic acid binding"/>
    <property type="evidence" value="ECO:0007669"/>
    <property type="project" value="InterPro"/>
</dbReference>
<dbReference type="Pfam" id="PF23088">
    <property type="entry name" value="DUF7047"/>
    <property type="match status" value="1"/>
</dbReference>
<dbReference type="PANTHER" id="PTHR33050:SF7">
    <property type="entry name" value="RIBONUCLEASE H"/>
    <property type="match status" value="1"/>
</dbReference>
<dbReference type="InterPro" id="IPR043128">
    <property type="entry name" value="Rev_trsase/Diguanyl_cyclase"/>
</dbReference>
<dbReference type="Pfam" id="PF13456">
    <property type="entry name" value="RVT_3"/>
    <property type="match status" value="1"/>
</dbReference>
<dbReference type="Gene3D" id="3.10.10.10">
    <property type="entry name" value="HIV Type 1 Reverse Transcriptase, subunit A, domain 1"/>
    <property type="match status" value="1"/>
</dbReference>
<dbReference type="SUPFAM" id="SSF56672">
    <property type="entry name" value="DNA/RNA polymerases"/>
    <property type="match status" value="1"/>
</dbReference>
<organism evidence="4 5">
    <name type="scientific">Trichuris muris</name>
    <name type="common">Mouse whipworm</name>
    <dbReference type="NCBI Taxonomy" id="70415"/>
    <lineage>
        <taxon>Eukaryota</taxon>
        <taxon>Metazoa</taxon>
        <taxon>Ecdysozoa</taxon>
        <taxon>Nematoda</taxon>
        <taxon>Enoplea</taxon>
        <taxon>Dorylaimia</taxon>
        <taxon>Trichinellida</taxon>
        <taxon>Trichuridae</taxon>
        <taxon>Trichuris</taxon>
    </lineage>
</organism>
<feature type="domain" description="RNase H type-1" evidence="2">
    <location>
        <begin position="612"/>
        <end position="669"/>
    </location>
</feature>